<dbReference type="Gene3D" id="1.10.260.40">
    <property type="entry name" value="lambda repressor-like DNA-binding domains"/>
    <property type="match status" value="1"/>
</dbReference>
<dbReference type="CDD" id="cd01392">
    <property type="entry name" value="HTH_LacI"/>
    <property type="match status" value="1"/>
</dbReference>
<dbReference type="Proteomes" id="UP000216101">
    <property type="component" value="Unassembled WGS sequence"/>
</dbReference>
<reference evidence="6" key="1">
    <citation type="submission" date="2017-05" db="EMBL/GenBank/DDBJ databases">
        <authorList>
            <person name="Barney B.M."/>
        </authorList>
    </citation>
    <scope>NUCLEOTIDE SEQUENCE [LARGE SCALE GENOMIC DNA]</scope>
    <source>
        <strain evidence="6">PSBB022</strain>
    </source>
</reference>
<keyword evidence="1" id="KW-0805">Transcription regulation</keyword>
<dbReference type="Gene3D" id="3.40.50.2300">
    <property type="match status" value="2"/>
</dbReference>
<proteinExistence type="predicted"/>
<evidence type="ECO:0000256" key="2">
    <source>
        <dbReference type="ARBA" id="ARBA00023125"/>
    </source>
</evidence>
<evidence type="ECO:0000256" key="1">
    <source>
        <dbReference type="ARBA" id="ARBA00023015"/>
    </source>
</evidence>
<dbReference type="InterPro" id="IPR028082">
    <property type="entry name" value="Peripla_BP_I"/>
</dbReference>
<dbReference type="PANTHER" id="PTHR30146:SF120">
    <property type="entry name" value="ALANINE RACEMASE"/>
    <property type="match status" value="1"/>
</dbReference>
<dbReference type="SUPFAM" id="SSF47413">
    <property type="entry name" value="lambda repressor-like DNA-binding domains"/>
    <property type="match status" value="1"/>
</dbReference>
<evidence type="ECO:0000256" key="3">
    <source>
        <dbReference type="ARBA" id="ARBA00023163"/>
    </source>
</evidence>
<accession>A0A266Q9G3</accession>
<dbReference type="PROSITE" id="PS00356">
    <property type="entry name" value="HTH_LACI_1"/>
    <property type="match status" value="1"/>
</dbReference>
<keyword evidence="2" id="KW-0238">DNA-binding</keyword>
<organism evidence="5 6">
    <name type="scientific">Cellvibrio mixtus</name>
    <dbReference type="NCBI Taxonomy" id="39650"/>
    <lineage>
        <taxon>Bacteria</taxon>
        <taxon>Pseudomonadati</taxon>
        <taxon>Pseudomonadota</taxon>
        <taxon>Gammaproteobacteria</taxon>
        <taxon>Cellvibrionales</taxon>
        <taxon>Cellvibrionaceae</taxon>
        <taxon>Cellvibrio</taxon>
    </lineage>
</organism>
<dbReference type="InterPro" id="IPR010982">
    <property type="entry name" value="Lambda_DNA-bd_dom_sf"/>
</dbReference>
<dbReference type="SUPFAM" id="SSF53822">
    <property type="entry name" value="Periplasmic binding protein-like I"/>
    <property type="match status" value="1"/>
</dbReference>
<dbReference type="Pfam" id="PF00356">
    <property type="entry name" value="LacI"/>
    <property type="match status" value="1"/>
</dbReference>
<dbReference type="EMBL" id="NHNI01000001">
    <property type="protein sequence ID" value="OZY86537.1"/>
    <property type="molecule type" value="Genomic_DNA"/>
</dbReference>
<protein>
    <recommendedName>
        <fullName evidence="4">HTH lacI-type domain-containing protein</fullName>
    </recommendedName>
</protein>
<name>A0A266Q9G3_9GAMM</name>
<comment type="caution">
    <text evidence="5">The sequence shown here is derived from an EMBL/GenBank/DDBJ whole genome shotgun (WGS) entry which is preliminary data.</text>
</comment>
<dbReference type="InterPro" id="IPR000843">
    <property type="entry name" value="HTH_LacI"/>
</dbReference>
<gene>
    <name evidence="5" type="ORF">CBP51_05820</name>
</gene>
<dbReference type="PANTHER" id="PTHR30146">
    <property type="entry name" value="LACI-RELATED TRANSCRIPTIONAL REPRESSOR"/>
    <property type="match status" value="1"/>
</dbReference>
<dbReference type="InterPro" id="IPR046335">
    <property type="entry name" value="LacI/GalR-like_sensor"/>
</dbReference>
<dbReference type="GO" id="GO:0000976">
    <property type="term" value="F:transcription cis-regulatory region binding"/>
    <property type="evidence" value="ECO:0007669"/>
    <property type="project" value="TreeGrafter"/>
</dbReference>
<feature type="domain" description="HTH lacI-type" evidence="4">
    <location>
        <begin position="26"/>
        <end position="80"/>
    </location>
</feature>
<dbReference type="AlphaFoldDB" id="A0A266Q9G3"/>
<evidence type="ECO:0000259" key="4">
    <source>
        <dbReference type="PROSITE" id="PS50932"/>
    </source>
</evidence>
<keyword evidence="3" id="KW-0804">Transcription</keyword>
<dbReference type="Pfam" id="PF13377">
    <property type="entry name" value="Peripla_BP_3"/>
    <property type="match status" value="1"/>
</dbReference>
<dbReference type="GO" id="GO:0003700">
    <property type="term" value="F:DNA-binding transcription factor activity"/>
    <property type="evidence" value="ECO:0007669"/>
    <property type="project" value="TreeGrafter"/>
</dbReference>
<dbReference type="SMART" id="SM00354">
    <property type="entry name" value="HTH_LACI"/>
    <property type="match status" value="1"/>
</dbReference>
<dbReference type="PROSITE" id="PS50932">
    <property type="entry name" value="HTH_LACI_2"/>
    <property type="match status" value="1"/>
</dbReference>
<dbReference type="CDD" id="cd06295">
    <property type="entry name" value="PBP1_CelR"/>
    <property type="match status" value="1"/>
</dbReference>
<sequence>MAWIRLSLVTTFAMTTPEPPVKKSTLKMTDLARMAGVSKSTVSRALQNSELVNLETREKIQALAKEHNYRLNTQARNFRLKESLTIGVVIPSAENARWQITDPFFLELLGSISFCLIEQGHEMLLSGLSLHAVASGHDGLRRINCDGLIVMGQADCHEDLNRIADGHTPVVVWGAKLPDQRYCTVGGDNVRGGFIATQHLLEQGCKQVAIIGDWGSPEGQLRYEGYRQALLAANIAPQPALEVGVGNTRDAHRQATLKLLASGHPFDGLFCLSDAMAMAAISALNEQGVAVPHKVAVVGYDDISLARYYTPSITTVYQDRELGGRWLVEKLLKIIDGENVESALLPTELVPRNTSLREVLNRNI</sequence>
<evidence type="ECO:0000313" key="5">
    <source>
        <dbReference type="EMBL" id="OZY86537.1"/>
    </source>
</evidence>
<keyword evidence="6" id="KW-1185">Reference proteome</keyword>
<evidence type="ECO:0000313" key="6">
    <source>
        <dbReference type="Proteomes" id="UP000216101"/>
    </source>
</evidence>